<dbReference type="Pfam" id="PF17954">
    <property type="entry name" value="Pirin_C_2"/>
    <property type="match status" value="1"/>
</dbReference>
<keyword evidence="7" id="KW-1185">Reference proteome</keyword>
<evidence type="ECO:0000256" key="3">
    <source>
        <dbReference type="RuleBase" id="RU003457"/>
    </source>
</evidence>
<feature type="domain" description="Quercetin 2,3-dioxygenase C-terminal cupin" evidence="5">
    <location>
        <begin position="155"/>
        <end position="231"/>
    </location>
</feature>
<comment type="caution">
    <text evidence="6">The sequence shown here is derived from an EMBL/GenBank/DDBJ whole genome shotgun (WGS) entry which is preliminary data.</text>
</comment>
<protein>
    <submittedName>
        <fullName evidence="6">Pirin family protein</fullName>
    </submittedName>
</protein>
<dbReference type="PANTHER" id="PTHR43212:SF3">
    <property type="entry name" value="QUERCETIN 2,3-DIOXYGENASE"/>
    <property type="match status" value="1"/>
</dbReference>
<dbReference type="Pfam" id="PF02678">
    <property type="entry name" value="Pirin"/>
    <property type="match status" value="1"/>
</dbReference>
<feature type="binding site" evidence="2">
    <location>
        <position position="57"/>
    </location>
    <ligand>
        <name>Fe cation</name>
        <dbReference type="ChEBI" id="CHEBI:24875"/>
    </ligand>
</feature>
<dbReference type="RefSeq" id="WP_150902197.1">
    <property type="nucleotide sequence ID" value="NZ_VTWT01000001.1"/>
</dbReference>
<dbReference type="EMBL" id="VTWT01000001">
    <property type="protein sequence ID" value="KAA9346054.1"/>
    <property type="molecule type" value="Genomic_DNA"/>
</dbReference>
<name>A0A5N1J5S1_9BACT</name>
<dbReference type="InterPro" id="IPR041602">
    <property type="entry name" value="Quercetinase_C"/>
</dbReference>
<gene>
    <name evidence="6" type="ORF">F0P94_02950</name>
</gene>
<dbReference type="Gene3D" id="2.60.120.10">
    <property type="entry name" value="Jelly Rolls"/>
    <property type="match status" value="2"/>
</dbReference>
<dbReference type="PIRSF" id="PIRSF006232">
    <property type="entry name" value="Pirin"/>
    <property type="match status" value="1"/>
</dbReference>
<evidence type="ECO:0000256" key="1">
    <source>
        <dbReference type="ARBA" id="ARBA00008416"/>
    </source>
</evidence>
<evidence type="ECO:0000313" key="6">
    <source>
        <dbReference type="EMBL" id="KAA9346054.1"/>
    </source>
</evidence>
<comment type="similarity">
    <text evidence="1 3">Belongs to the pirin family.</text>
</comment>
<keyword evidence="2" id="KW-0479">Metal-binding</keyword>
<dbReference type="SUPFAM" id="SSF51182">
    <property type="entry name" value="RmlC-like cupins"/>
    <property type="match status" value="1"/>
</dbReference>
<dbReference type="InterPro" id="IPR011051">
    <property type="entry name" value="RmlC_Cupin_sf"/>
</dbReference>
<organism evidence="6 7">
    <name type="scientific">Adhaeribacter soli</name>
    <dbReference type="NCBI Taxonomy" id="2607655"/>
    <lineage>
        <taxon>Bacteria</taxon>
        <taxon>Pseudomonadati</taxon>
        <taxon>Bacteroidota</taxon>
        <taxon>Cytophagia</taxon>
        <taxon>Cytophagales</taxon>
        <taxon>Hymenobacteraceae</taxon>
        <taxon>Adhaeribacter</taxon>
    </lineage>
</organism>
<dbReference type="CDD" id="cd02910">
    <property type="entry name" value="cupin_Yhhw_N"/>
    <property type="match status" value="1"/>
</dbReference>
<dbReference type="GO" id="GO:0046872">
    <property type="term" value="F:metal ion binding"/>
    <property type="evidence" value="ECO:0007669"/>
    <property type="project" value="UniProtKB-KW"/>
</dbReference>
<reference evidence="6 7" key="1">
    <citation type="submission" date="2019-09" db="EMBL/GenBank/DDBJ databases">
        <title>Genome sequence of Adhaeribacter sp. M2.</title>
        <authorList>
            <person name="Srinivasan S."/>
        </authorList>
    </citation>
    <scope>NUCLEOTIDE SEQUENCE [LARGE SCALE GENOMIC DNA]</scope>
    <source>
        <strain evidence="6 7">M2</strain>
    </source>
</reference>
<feature type="domain" description="Pirin N-terminal" evidence="4">
    <location>
        <begin position="10"/>
        <end position="117"/>
    </location>
</feature>
<accession>A0A5N1J5S1</accession>
<feature type="binding site" evidence="2">
    <location>
        <position position="101"/>
    </location>
    <ligand>
        <name>Fe cation</name>
        <dbReference type="ChEBI" id="CHEBI:24875"/>
    </ligand>
</feature>
<sequence>MVQLIKSAERHHASHGWLNSYFLFSFADYYDPMNMSFGPLRVFNDDYIAPRSGFPMHPHSEMEIVTIVLKGEITHKDSIGNEKVIKAGEVQRMTAGTGITHSEENKSDEELHLYQLWFLPNRRGLQPSYEQKKMDFLDASNELVPLATGQKVLEDVIYMNSNSTIYYSNLNSDKEIDFKTFDIRKTLIYVTEGHMFVNGMEVRSNDQLRLDKQDMIKMRAAKNTSFVLIDLPGVEANF</sequence>
<comment type="cofactor">
    <cofactor evidence="2">
        <name>Fe cation</name>
        <dbReference type="ChEBI" id="CHEBI:24875"/>
    </cofactor>
    <text evidence="2">Binds 1 Fe cation per subunit.</text>
</comment>
<dbReference type="PANTHER" id="PTHR43212">
    <property type="entry name" value="QUERCETIN 2,3-DIOXYGENASE"/>
    <property type="match status" value="1"/>
</dbReference>
<keyword evidence="2" id="KW-0408">Iron</keyword>
<dbReference type="InterPro" id="IPR012093">
    <property type="entry name" value="Pirin"/>
</dbReference>
<feature type="binding site" evidence="2">
    <location>
        <position position="103"/>
    </location>
    <ligand>
        <name>Fe cation</name>
        <dbReference type="ChEBI" id="CHEBI:24875"/>
    </ligand>
</feature>
<evidence type="ECO:0000259" key="4">
    <source>
        <dbReference type="Pfam" id="PF02678"/>
    </source>
</evidence>
<dbReference type="AlphaFoldDB" id="A0A5N1J5S1"/>
<evidence type="ECO:0000313" key="7">
    <source>
        <dbReference type="Proteomes" id="UP000326570"/>
    </source>
</evidence>
<dbReference type="Proteomes" id="UP000326570">
    <property type="component" value="Unassembled WGS sequence"/>
</dbReference>
<evidence type="ECO:0000259" key="5">
    <source>
        <dbReference type="Pfam" id="PF17954"/>
    </source>
</evidence>
<feature type="binding site" evidence="2">
    <location>
        <position position="59"/>
    </location>
    <ligand>
        <name>Fe cation</name>
        <dbReference type="ChEBI" id="CHEBI:24875"/>
    </ligand>
</feature>
<dbReference type="InterPro" id="IPR003829">
    <property type="entry name" value="Pirin_N_dom"/>
</dbReference>
<proteinExistence type="inferred from homology"/>
<dbReference type="InterPro" id="IPR014710">
    <property type="entry name" value="RmlC-like_jellyroll"/>
</dbReference>
<evidence type="ECO:0000256" key="2">
    <source>
        <dbReference type="PIRSR" id="PIRSR006232-1"/>
    </source>
</evidence>